<name>A0A4Y6PXS0_PERCE</name>
<feature type="region of interest" description="Disordered" evidence="2">
    <location>
        <begin position="267"/>
        <end position="290"/>
    </location>
</feature>
<keyword evidence="3" id="KW-0812">Transmembrane</keyword>
<feature type="region of interest" description="Disordered" evidence="2">
    <location>
        <begin position="188"/>
        <end position="249"/>
    </location>
</feature>
<dbReference type="OrthoDB" id="5503500at2"/>
<dbReference type="Proteomes" id="UP000315995">
    <property type="component" value="Chromosome"/>
</dbReference>
<evidence type="ECO:0000313" key="4">
    <source>
        <dbReference type="EMBL" id="QDG52939.1"/>
    </source>
</evidence>
<evidence type="ECO:0000256" key="1">
    <source>
        <dbReference type="SAM" id="Coils"/>
    </source>
</evidence>
<keyword evidence="5" id="KW-1185">Reference proteome</keyword>
<gene>
    <name evidence="4" type="ORF">FIV42_19985</name>
</gene>
<organism evidence="4 5">
    <name type="scientific">Persicimonas caeni</name>
    <dbReference type="NCBI Taxonomy" id="2292766"/>
    <lineage>
        <taxon>Bacteria</taxon>
        <taxon>Deltaproteobacteria</taxon>
        <taxon>Bradymonadales</taxon>
        <taxon>Bradymonadaceae</taxon>
        <taxon>Persicimonas</taxon>
    </lineage>
</organism>
<dbReference type="AlphaFoldDB" id="A0A4Y6PXS0"/>
<evidence type="ECO:0000256" key="2">
    <source>
        <dbReference type="SAM" id="MobiDB-lite"/>
    </source>
</evidence>
<proteinExistence type="predicted"/>
<dbReference type="RefSeq" id="WP_141199400.1">
    <property type="nucleotide sequence ID" value="NZ_CP041186.1"/>
</dbReference>
<accession>A0A4Y6PXS0</accession>
<feature type="compositionally biased region" description="Basic and acidic residues" evidence="2">
    <location>
        <begin position="278"/>
        <end position="290"/>
    </location>
</feature>
<protein>
    <submittedName>
        <fullName evidence="4">Uncharacterized protein</fullName>
    </submittedName>
</protein>
<keyword evidence="1" id="KW-0175">Coiled coil</keyword>
<accession>A0A5B8Y982</accession>
<keyword evidence="3" id="KW-0472">Membrane</keyword>
<evidence type="ECO:0000313" key="5">
    <source>
        <dbReference type="Proteomes" id="UP000315995"/>
    </source>
</evidence>
<sequence>MSDHNGNENPQMSDDSPEFDRMLDSIEKAESARKRKGLIFLLIGLIIGAGIFALAFMFRDEVFGPAVDIEEGQQEVIAKTDDPQCRDMIAQVQDLSDRYFKLEPKIEDKLLSEDAAAIQEIRDEVARLQQRLDEIEEFSGEANLRFDESRAQLKEWFDYVELELSFIDRLAREQLAKLEDAKLEDAKLKEEGEPAKEDGTADKAGEEADKKPEGIVVEKGEATKKKEKAEAAKEKKSKKTPEERKQGALVAIHDAFQKFRVWHSSSLHPCGEADEGETPWRPKNETRDSQ</sequence>
<keyword evidence="3" id="KW-1133">Transmembrane helix</keyword>
<feature type="transmembrane region" description="Helical" evidence="3">
    <location>
        <begin position="38"/>
        <end position="58"/>
    </location>
</feature>
<reference evidence="4 5" key="1">
    <citation type="submission" date="2019-06" db="EMBL/GenBank/DDBJ databases">
        <title>Persicimonas caeni gen. nov., sp. nov., a predatory bacterium isolated from solar saltern.</title>
        <authorList>
            <person name="Wang S."/>
        </authorList>
    </citation>
    <scope>NUCLEOTIDE SEQUENCE [LARGE SCALE GENOMIC DNA]</scope>
    <source>
        <strain evidence="4 5">YN101</strain>
    </source>
</reference>
<feature type="compositionally biased region" description="Basic and acidic residues" evidence="2">
    <location>
        <begin position="188"/>
        <end position="246"/>
    </location>
</feature>
<evidence type="ECO:0000256" key="3">
    <source>
        <dbReference type="SAM" id="Phobius"/>
    </source>
</evidence>
<dbReference type="EMBL" id="CP041186">
    <property type="protein sequence ID" value="QDG52939.1"/>
    <property type="molecule type" value="Genomic_DNA"/>
</dbReference>
<feature type="coiled-coil region" evidence="1">
    <location>
        <begin position="111"/>
        <end position="138"/>
    </location>
</feature>